<keyword evidence="4" id="KW-1185">Reference proteome</keyword>
<evidence type="ECO:0000256" key="1">
    <source>
        <dbReference type="SAM" id="Coils"/>
    </source>
</evidence>
<dbReference type="AlphaFoldDB" id="F0H4E9"/>
<keyword evidence="1" id="KW-0175">Coiled coil</keyword>
<evidence type="ECO:0000313" key="3">
    <source>
        <dbReference type="EMBL" id="EGC87333.1"/>
    </source>
</evidence>
<reference evidence="3 4" key="1">
    <citation type="submission" date="2011-02" db="EMBL/GenBank/DDBJ databases">
        <authorList>
            <person name="Durkin A.S."/>
            <person name="Madupu R."/>
            <person name="Torralba M."/>
            <person name="Gillis M."/>
            <person name="Methe B."/>
            <person name="Sutton G."/>
            <person name="Nelson K.E."/>
        </authorList>
    </citation>
    <scope>NUCLEOTIDE SEQUENCE [LARGE SCALE GENOMIC DNA]</scope>
    <source>
        <strain evidence="3 4">CRIS 18C-A</strain>
    </source>
</reference>
<comment type="caution">
    <text evidence="3">The sequence shown here is derived from an EMBL/GenBank/DDBJ whole genome shotgun (WGS) entry which is preliminary data.</text>
</comment>
<feature type="coiled-coil region" evidence="1">
    <location>
        <begin position="320"/>
        <end position="379"/>
    </location>
</feature>
<dbReference type="EMBL" id="AEXO01000015">
    <property type="protein sequence ID" value="EGC87333.1"/>
    <property type="molecule type" value="Genomic_DNA"/>
</dbReference>
<evidence type="ECO:0000256" key="2">
    <source>
        <dbReference type="SAM" id="MobiDB-lite"/>
    </source>
</evidence>
<accession>F0H4E9</accession>
<feature type="region of interest" description="Disordered" evidence="2">
    <location>
        <begin position="246"/>
        <end position="279"/>
    </location>
</feature>
<proteinExistence type="predicted"/>
<name>F0H4E9_9BACT</name>
<evidence type="ECO:0008006" key="5">
    <source>
        <dbReference type="Google" id="ProtNLM"/>
    </source>
</evidence>
<feature type="compositionally biased region" description="Basic and acidic residues" evidence="2">
    <location>
        <begin position="246"/>
        <end position="258"/>
    </location>
</feature>
<protein>
    <recommendedName>
        <fullName evidence="5">Plasmid recombination enzyme</fullName>
    </recommendedName>
</protein>
<gene>
    <name evidence="3" type="ORF">HMPREF9303_1519</name>
</gene>
<sequence length="495" mass="57446">MRIIRDYNIIVLSNELMILIMAKTSIHIKPCNIGQSEAHNKRAKEYLAHINADKLYIREDLTSCNQSWIADQQQELSLQQYYDNIGKMVKEKTGRAMQTKEREKVNKKTGKITKIAGCTPLREGVIVCKQDTTMEELQHFVSLCQSRFGITVLQIHIHNDEGHFAAPDDTSSWKSNYHAHIIWDWMNHNTGKSYKLNSDEISEMQDMVAEVLGMERGDSKMETGKQHLERNDYIVAKQKREVEEAKAKKTELEKENEAKAQQSEALDKEIKQKQQRADRENGNAILSGLANLAGKGKYAQLEAENIEMKKQVAAIPQVVARQVESLTATYKEEIAKEQERADFWLEECNKQECIYKGLLTKSKNREENLKQELQQRDQTIETMKAGLADFLSQFTAIWQNAIKAVIQFARDTKAQCFTFPQASAVNDFLTIESHDRRSGTNFLITFTRPFLNLFEHEKGKTEIKNVMDNFSWYQDRLEKKQKQQEEVRNRPRFRR</sequence>
<organism evidence="3 4">
    <name type="scientific">Prevotella denticola CRIS 18C-A</name>
    <dbReference type="NCBI Taxonomy" id="944557"/>
    <lineage>
        <taxon>Bacteria</taxon>
        <taxon>Pseudomonadati</taxon>
        <taxon>Bacteroidota</taxon>
        <taxon>Bacteroidia</taxon>
        <taxon>Bacteroidales</taxon>
        <taxon>Prevotellaceae</taxon>
        <taxon>Prevotella</taxon>
    </lineage>
</organism>
<evidence type="ECO:0000313" key="4">
    <source>
        <dbReference type="Proteomes" id="UP000003155"/>
    </source>
</evidence>
<feature type="compositionally biased region" description="Basic and acidic residues" evidence="2">
    <location>
        <begin position="265"/>
        <end position="279"/>
    </location>
</feature>
<dbReference type="Proteomes" id="UP000003155">
    <property type="component" value="Unassembled WGS sequence"/>
</dbReference>